<dbReference type="Proteomes" id="UP001500392">
    <property type="component" value="Unassembled WGS sequence"/>
</dbReference>
<dbReference type="PROSITE" id="PS00061">
    <property type="entry name" value="ADH_SHORT"/>
    <property type="match status" value="1"/>
</dbReference>
<evidence type="ECO:0000313" key="3">
    <source>
        <dbReference type="EMBL" id="GAA4090347.1"/>
    </source>
</evidence>
<gene>
    <name evidence="3" type="ORF">GCM10022414_11880</name>
</gene>
<sequence length="277" mass="30897">MEHIVITGATSGFGVNWIYELDKTREAVFFVLGRDEKKFNDMVKKSPLKNTIHFINCELDSFFSINNAVNEIKGITDKVDFLINNAGVWSSETISMSQDNIEMTLAVNQLAPYVLSGKLLPLLKASENASIINTASFRHSDAKIDLNDIELKNSFDAEKAYCNSKLYSILFTKKLAGMLSNTQVSVNCFDPGIVDTPMLSQAFPKSLNVIFPLFRRVVARAPDKGAETGVFLTKNLNITGGYFKDCKPKKVSKQAMSASISDWLWSESERLTGFKYV</sequence>
<accession>A0ABP7WKF6</accession>
<dbReference type="PRINTS" id="PR00080">
    <property type="entry name" value="SDRFAMILY"/>
</dbReference>
<comment type="caution">
    <text evidence="3">The sequence shown here is derived from an EMBL/GenBank/DDBJ whole genome shotgun (WGS) entry which is preliminary data.</text>
</comment>
<keyword evidence="4" id="KW-1185">Reference proteome</keyword>
<evidence type="ECO:0000313" key="4">
    <source>
        <dbReference type="Proteomes" id="UP001500392"/>
    </source>
</evidence>
<dbReference type="InterPro" id="IPR020904">
    <property type="entry name" value="Sc_DH/Rdtase_CS"/>
</dbReference>
<dbReference type="InterPro" id="IPR002347">
    <property type="entry name" value="SDR_fam"/>
</dbReference>
<dbReference type="InterPro" id="IPR036291">
    <property type="entry name" value="NAD(P)-bd_dom_sf"/>
</dbReference>
<dbReference type="PANTHER" id="PTHR43157">
    <property type="entry name" value="PHOSPHATIDYLINOSITOL-GLYCAN BIOSYNTHESIS CLASS F PROTEIN-RELATED"/>
    <property type="match status" value="1"/>
</dbReference>
<dbReference type="EMBL" id="BAABDM010000001">
    <property type="protein sequence ID" value="GAA4090347.1"/>
    <property type="molecule type" value="Genomic_DNA"/>
</dbReference>
<dbReference type="Pfam" id="PF00106">
    <property type="entry name" value="adh_short"/>
    <property type="match status" value="1"/>
</dbReference>
<dbReference type="PRINTS" id="PR00081">
    <property type="entry name" value="GDHRDH"/>
</dbReference>
<dbReference type="RefSeq" id="WP_344933423.1">
    <property type="nucleotide sequence ID" value="NZ_BAABDM010000001.1"/>
</dbReference>
<proteinExistence type="inferred from homology"/>
<evidence type="ECO:0000256" key="1">
    <source>
        <dbReference type="ARBA" id="ARBA00023002"/>
    </source>
</evidence>
<evidence type="ECO:0000256" key="2">
    <source>
        <dbReference type="RuleBase" id="RU000363"/>
    </source>
</evidence>
<dbReference type="PANTHER" id="PTHR43157:SF31">
    <property type="entry name" value="PHOSPHATIDYLINOSITOL-GLYCAN BIOSYNTHESIS CLASS F PROTEIN"/>
    <property type="match status" value="1"/>
</dbReference>
<dbReference type="SUPFAM" id="SSF51735">
    <property type="entry name" value="NAD(P)-binding Rossmann-fold domains"/>
    <property type="match status" value="1"/>
</dbReference>
<protein>
    <submittedName>
        <fullName evidence="3">SDR family NAD(P)-dependent oxidoreductase</fullName>
    </submittedName>
</protein>
<name>A0ABP7WKF6_9GAMM</name>
<comment type="similarity">
    <text evidence="2">Belongs to the short-chain dehydrogenases/reductases (SDR) family.</text>
</comment>
<keyword evidence="1" id="KW-0560">Oxidoreductase</keyword>
<reference evidence="4" key="1">
    <citation type="journal article" date="2019" name="Int. J. Syst. Evol. Microbiol.">
        <title>The Global Catalogue of Microorganisms (GCM) 10K type strain sequencing project: providing services to taxonomists for standard genome sequencing and annotation.</title>
        <authorList>
            <consortium name="The Broad Institute Genomics Platform"/>
            <consortium name="The Broad Institute Genome Sequencing Center for Infectious Disease"/>
            <person name="Wu L."/>
            <person name="Ma J."/>
        </authorList>
    </citation>
    <scope>NUCLEOTIDE SEQUENCE [LARGE SCALE GENOMIC DNA]</scope>
    <source>
        <strain evidence="4">JCM 17304</strain>
    </source>
</reference>
<organism evidence="3 4">
    <name type="scientific">Zhongshania borealis</name>
    <dbReference type="NCBI Taxonomy" id="889488"/>
    <lineage>
        <taxon>Bacteria</taxon>
        <taxon>Pseudomonadati</taxon>
        <taxon>Pseudomonadota</taxon>
        <taxon>Gammaproteobacteria</taxon>
        <taxon>Cellvibrionales</taxon>
        <taxon>Spongiibacteraceae</taxon>
        <taxon>Zhongshania</taxon>
    </lineage>
</organism>
<dbReference type="Gene3D" id="3.40.50.720">
    <property type="entry name" value="NAD(P)-binding Rossmann-like Domain"/>
    <property type="match status" value="1"/>
</dbReference>